<proteinExistence type="inferred from homology"/>
<keyword evidence="2" id="KW-0808">Transferase</keyword>
<dbReference type="PANTHER" id="PTHR13943">
    <property type="entry name" value="HRAS-LIKE SUPPRESSOR - RELATED"/>
    <property type="match status" value="1"/>
</dbReference>
<dbReference type="GO" id="GO:0004623">
    <property type="term" value="F:phospholipase A2 activity"/>
    <property type="evidence" value="ECO:0007669"/>
    <property type="project" value="TreeGrafter"/>
</dbReference>
<evidence type="ECO:0000313" key="7">
    <source>
        <dbReference type="Proteomes" id="UP000261520"/>
    </source>
</evidence>
<reference evidence="6" key="2">
    <citation type="submission" date="2025-09" db="UniProtKB">
        <authorList>
            <consortium name="Ensembl"/>
        </authorList>
    </citation>
    <scope>IDENTIFICATION</scope>
</reference>
<dbReference type="Ensembl" id="ENSPMGT00000027508.1">
    <property type="protein sequence ID" value="ENSPMGP00000025829.1"/>
    <property type="gene ID" value="ENSPMGG00000020832.1"/>
</dbReference>
<dbReference type="GO" id="GO:0016410">
    <property type="term" value="F:N-acyltransferase activity"/>
    <property type="evidence" value="ECO:0007669"/>
    <property type="project" value="TreeGrafter"/>
</dbReference>
<dbReference type="Pfam" id="PF04970">
    <property type="entry name" value="LRAT"/>
    <property type="match status" value="1"/>
</dbReference>
<evidence type="ECO:0000256" key="4">
    <source>
        <dbReference type="ARBA" id="ARBA00023098"/>
    </source>
</evidence>
<sequence length="192" mass="21847">MSCTLGSEVSFCRKKYLKPENFSMAFIHLFHIIDENTTQKACRSFIKLLIPKSGSILKKTRICTQMISEIRVPPGTTIRVNNNKHKLAPSTLDEILYRCHTFHHQEFTYDMVNFNSEHFATFIRYGQAMGNQVGLKMYMASTGTIPKCSLLGVYNTAALARSSATFRESEGERRKVTQPSKWICSARSFSSL</sequence>
<dbReference type="InterPro" id="IPR051496">
    <property type="entry name" value="H-rev107_PLA/AT"/>
</dbReference>
<organism evidence="6 7">
    <name type="scientific">Periophthalmus magnuspinnatus</name>
    <dbReference type="NCBI Taxonomy" id="409849"/>
    <lineage>
        <taxon>Eukaryota</taxon>
        <taxon>Metazoa</taxon>
        <taxon>Chordata</taxon>
        <taxon>Craniata</taxon>
        <taxon>Vertebrata</taxon>
        <taxon>Euteleostomi</taxon>
        <taxon>Actinopterygii</taxon>
        <taxon>Neopterygii</taxon>
        <taxon>Teleostei</taxon>
        <taxon>Neoteleostei</taxon>
        <taxon>Acanthomorphata</taxon>
        <taxon>Gobiaria</taxon>
        <taxon>Gobiiformes</taxon>
        <taxon>Gobioidei</taxon>
        <taxon>Gobiidae</taxon>
        <taxon>Oxudercinae</taxon>
        <taxon>Periophthalmus</taxon>
    </lineage>
</organism>
<dbReference type="GO" id="GO:0005737">
    <property type="term" value="C:cytoplasm"/>
    <property type="evidence" value="ECO:0007669"/>
    <property type="project" value="TreeGrafter"/>
</dbReference>
<evidence type="ECO:0000256" key="3">
    <source>
        <dbReference type="ARBA" id="ARBA00022801"/>
    </source>
</evidence>
<dbReference type="AlphaFoldDB" id="A0A3B4BBH1"/>
<keyword evidence="7" id="KW-1185">Reference proteome</keyword>
<dbReference type="InterPro" id="IPR007053">
    <property type="entry name" value="LRAT_dom"/>
</dbReference>
<accession>A0A3B4BBH1</accession>
<feature type="domain" description="LRAT" evidence="5">
    <location>
        <begin position="54"/>
        <end position="128"/>
    </location>
</feature>
<evidence type="ECO:0000259" key="5">
    <source>
        <dbReference type="Pfam" id="PF04970"/>
    </source>
</evidence>
<dbReference type="GO" id="GO:0008970">
    <property type="term" value="F:phospholipase A1 activity"/>
    <property type="evidence" value="ECO:0007669"/>
    <property type="project" value="TreeGrafter"/>
</dbReference>
<dbReference type="PANTHER" id="PTHR13943:SF37">
    <property type="entry name" value="PHOSPHOLIPASE A AND ACYLTRANSFERASE 1"/>
    <property type="match status" value="1"/>
</dbReference>
<dbReference type="Gene3D" id="3.90.1720.10">
    <property type="entry name" value="endopeptidase domain like (from Nostoc punctiforme)"/>
    <property type="match status" value="1"/>
</dbReference>
<evidence type="ECO:0000313" key="6">
    <source>
        <dbReference type="Ensembl" id="ENSPMGP00000025829.1"/>
    </source>
</evidence>
<name>A0A3B4BBH1_9GOBI</name>
<dbReference type="GO" id="GO:0070292">
    <property type="term" value="P:N-acylphosphatidylethanolamine metabolic process"/>
    <property type="evidence" value="ECO:0007669"/>
    <property type="project" value="TreeGrafter"/>
</dbReference>
<dbReference type="Proteomes" id="UP000261520">
    <property type="component" value="Unplaced"/>
</dbReference>
<evidence type="ECO:0000256" key="2">
    <source>
        <dbReference type="ARBA" id="ARBA00022679"/>
    </source>
</evidence>
<comment type="similarity">
    <text evidence="1">Belongs to the H-rev107 family.</text>
</comment>
<reference evidence="6" key="1">
    <citation type="submission" date="2025-08" db="UniProtKB">
        <authorList>
            <consortium name="Ensembl"/>
        </authorList>
    </citation>
    <scope>IDENTIFICATION</scope>
</reference>
<evidence type="ECO:0000256" key="1">
    <source>
        <dbReference type="ARBA" id="ARBA00007824"/>
    </source>
</evidence>
<keyword evidence="4" id="KW-0443">Lipid metabolism</keyword>
<keyword evidence="3" id="KW-0378">Hydrolase</keyword>
<protein>
    <recommendedName>
        <fullName evidence="5">LRAT domain-containing protein</fullName>
    </recommendedName>
</protein>